<evidence type="ECO:0000313" key="2">
    <source>
        <dbReference type="EMBL" id="EOA87318.1"/>
    </source>
</evidence>
<dbReference type="Proteomes" id="UP000016935">
    <property type="component" value="Unassembled WGS sequence"/>
</dbReference>
<dbReference type="AlphaFoldDB" id="R0K2F0"/>
<sequence length="137" mass="15702">MPQPSATPLLQPENQTQAPAQDRVKTVSPHQHFHMLDTSFPESHMRTRLWALPFPHPKWGVETDTGRVYEDVGLMVEAWRGDDDDDDEGEGVVRESVEGRGEEAGIVSVEKKNKTKEKKRKRESGGEEERRNKRKQD</sequence>
<reference evidence="2 3" key="1">
    <citation type="journal article" date="2012" name="PLoS Pathog.">
        <title>Diverse lifestyles and strategies of plant pathogenesis encoded in the genomes of eighteen Dothideomycetes fungi.</title>
        <authorList>
            <person name="Ohm R.A."/>
            <person name="Feau N."/>
            <person name="Henrissat B."/>
            <person name="Schoch C.L."/>
            <person name="Horwitz B.A."/>
            <person name="Barry K.W."/>
            <person name="Condon B.J."/>
            <person name="Copeland A.C."/>
            <person name="Dhillon B."/>
            <person name="Glaser F."/>
            <person name="Hesse C.N."/>
            <person name="Kosti I."/>
            <person name="LaButti K."/>
            <person name="Lindquist E.A."/>
            <person name="Lucas S."/>
            <person name="Salamov A.A."/>
            <person name="Bradshaw R.E."/>
            <person name="Ciuffetti L."/>
            <person name="Hamelin R.C."/>
            <person name="Kema G.H.J."/>
            <person name="Lawrence C."/>
            <person name="Scott J.A."/>
            <person name="Spatafora J.W."/>
            <person name="Turgeon B.G."/>
            <person name="de Wit P.J.G.M."/>
            <person name="Zhong S."/>
            <person name="Goodwin S.B."/>
            <person name="Grigoriev I.V."/>
        </authorList>
    </citation>
    <scope>NUCLEOTIDE SEQUENCE [LARGE SCALE GENOMIC DNA]</scope>
    <source>
        <strain evidence="3">28A</strain>
    </source>
</reference>
<evidence type="ECO:0000313" key="3">
    <source>
        <dbReference type="Proteomes" id="UP000016935"/>
    </source>
</evidence>
<reference evidence="2 3" key="2">
    <citation type="journal article" date="2013" name="PLoS Genet.">
        <title>Comparative genome structure, secondary metabolite, and effector coding capacity across Cochliobolus pathogens.</title>
        <authorList>
            <person name="Condon B.J."/>
            <person name="Leng Y."/>
            <person name="Wu D."/>
            <person name="Bushley K.E."/>
            <person name="Ohm R.A."/>
            <person name="Otillar R."/>
            <person name="Martin J."/>
            <person name="Schackwitz W."/>
            <person name="Grimwood J."/>
            <person name="MohdZainudin N."/>
            <person name="Xue C."/>
            <person name="Wang R."/>
            <person name="Manning V.A."/>
            <person name="Dhillon B."/>
            <person name="Tu Z.J."/>
            <person name="Steffenson B.J."/>
            <person name="Salamov A."/>
            <person name="Sun H."/>
            <person name="Lowry S."/>
            <person name="LaButti K."/>
            <person name="Han J."/>
            <person name="Copeland A."/>
            <person name="Lindquist E."/>
            <person name="Barry K."/>
            <person name="Schmutz J."/>
            <person name="Baker S.E."/>
            <person name="Ciuffetti L.M."/>
            <person name="Grigoriev I.V."/>
            <person name="Zhong S."/>
            <person name="Turgeon B.G."/>
        </authorList>
    </citation>
    <scope>NUCLEOTIDE SEQUENCE [LARGE SCALE GENOMIC DNA]</scope>
    <source>
        <strain evidence="3">28A</strain>
    </source>
</reference>
<proteinExistence type="predicted"/>
<feature type="compositionally biased region" description="Basic and acidic residues" evidence="1">
    <location>
        <begin position="123"/>
        <end position="137"/>
    </location>
</feature>
<dbReference type="HOGENOM" id="CLU_1866370_0_0_1"/>
<dbReference type="RefSeq" id="XP_008025075.1">
    <property type="nucleotide sequence ID" value="XM_008026884.1"/>
</dbReference>
<dbReference type="EMBL" id="KB908592">
    <property type="protein sequence ID" value="EOA87318.1"/>
    <property type="molecule type" value="Genomic_DNA"/>
</dbReference>
<dbReference type="GeneID" id="19403558"/>
<feature type="region of interest" description="Disordered" evidence="1">
    <location>
        <begin position="79"/>
        <end position="137"/>
    </location>
</feature>
<protein>
    <submittedName>
        <fullName evidence="2">Uncharacterized protein</fullName>
    </submittedName>
</protein>
<name>R0K2F0_EXST2</name>
<keyword evidence="3" id="KW-1185">Reference proteome</keyword>
<feature type="compositionally biased region" description="Basic and acidic residues" evidence="1">
    <location>
        <begin position="91"/>
        <end position="103"/>
    </location>
</feature>
<feature type="region of interest" description="Disordered" evidence="1">
    <location>
        <begin position="1"/>
        <end position="27"/>
    </location>
</feature>
<gene>
    <name evidence="2" type="ORF">SETTUDRAFT_31591</name>
</gene>
<feature type="compositionally biased region" description="Basic residues" evidence="1">
    <location>
        <begin position="113"/>
        <end position="122"/>
    </location>
</feature>
<organism evidence="2 3">
    <name type="scientific">Exserohilum turcicum (strain 28A)</name>
    <name type="common">Northern leaf blight fungus</name>
    <name type="synonym">Setosphaeria turcica</name>
    <dbReference type="NCBI Taxonomy" id="671987"/>
    <lineage>
        <taxon>Eukaryota</taxon>
        <taxon>Fungi</taxon>
        <taxon>Dikarya</taxon>
        <taxon>Ascomycota</taxon>
        <taxon>Pezizomycotina</taxon>
        <taxon>Dothideomycetes</taxon>
        <taxon>Pleosporomycetidae</taxon>
        <taxon>Pleosporales</taxon>
        <taxon>Pleosporineae</taxon>
        <taxon>Pleosporaceae</taxon>
        <taxon>Exserohilum</taxon>
    </lineage>
</organism>
<evidence type="ECO:0000256" key="1">
    <source>
        <dbReference type="SAM" id="MobiDB-lite"/>
    </source>
</evidence>
<accession>R0K2F0</accession>
<feature type="compositionally biased region" description="Polar residues" evidence="1">
    <location>
        <begin position="1"/>
        <end position="19"/>
    </location>
</feature>
<dbReference type="OrthoDB" id="3793955at2759"/>